<comment type="caution">
    <text evidence="2">The sequence shown here is derived from an EMBL/GenBank/DDBJ whole genome shotgun (WGS) entry which is preliminary data.</text>
</comment>
<reference evidence="2" key="1">
    <citation type="submission" date="2022-09" db="EMBL/GenBank/DDBJ databases">
        <title>Culturomic study of gut microbiota in children with autism spectrum disorder.</title>
        <authorList>
            <person name="Efimov B.A."/>
            <person name="Chaplin A.V."/>
            <person name="Sokolova S.R."/>
            <person name="Pikina A.P."/>
            <person name="Korzhanova M."/>
            <person name="Belova V."/>
            <person name="Korostin D."/>
        </authorList>
    </citation>
    <scope>NUCLEOTIDE SEQUENCE</scope>
    <source>
        <strain evidence="2">ASD5510</strain>
    </source>
</reference>
<dbReference type="Pfam" id="PF00753">
    <property type="entry name" value="Lactamase_B"/>
    <property type="match status" value="1"/>
</dbReference>
<name>A0A9J6QRV4_9FIRM</name>
<evidence type="ECO:0000313" key="2">
    <source>
        <dbReference type="EMBL" id="MCU7378677.1"/>
    </source>
</evidence>
<dbReference type="Proteomes" id="UP001065549">
    <property type="component" value="Unassembled WGS sequence"/>
</dbReference>
<dbReference type="CDD" id="cd07743">
    <property type="entry name" value="metallo-hydrolase-like_MBL-fold"/>
    <property type="match status" value="1"/>
</dbReference>
<dbReference type="InterPro" id="IPR050855">
    <property type="entry name" value="NDM-1-like"/>
</dbReference>
<sequence length="292" mass="33010">MFELIQAGKHTYYIDNPNIMGVYQLNEEDVCLIDTGNGDKAAEAIDEILEKQGWKLKFILNTHTHIDHLGGNRYLMKKWGCPAYATNLDNAFANYEHLEAAYMYGGYPCRELRKVFRHPGPIGFLDLEDFELPKGLASIRLPGHSFGMIGIKTDDGVWFLGDSVLNRKSLEKYQFGYLVDVEGYLNTLDLLETLEGNLFIPSHGDVAADIRPLAQGNRKNIEKNIAALLRDCAGGKSFDCILKGVYDRYGVKPNVVQNALAGSTLRCYLSYLQDQGQLECYFEENIMKWKSK</sequence>
<dbReference type="AlphaFoldDB" id="A0A9J6QRV4"/>
<keyword evidence="3" id="KW-1185">Reference proteome</keyword>
<dbReference type="EMBL" id="JAOSHN010000003">
    <property type="protein sequence ID" value="MCU7378677.1"/>
    <property type="molecule type" value="Genomic_DNA"/>
</dbReference>
<dbReference type="InterPro" id="IPR001279">
    <property type="entry name" value="Metallo-B-lactamas"/>
</dbReference>
<accession>A0A9J6QRV4</accession>
<dbReference type="SMART" id="SM00849">
    <property type="entry name" value="Lactamase_B"/>
    <property type="match status" value="1"/>
</dbReference>
<gene>
    <name evidence="2" type="ORF">OBO34_09955</name>
</gene>
<dbReference type="SUPFAM" id="SSF56281">
    <property type="entry name" value="Metallo-hydrolase/oxidoreductase"/>
    <property type="match status" value="1"/>
</dbReference>
<organism evidence="2 3">
    <name type="scientific">Hominibacterium faecale</name>
    <dbReference type="NCBI Taxonomy" id="2839743"/>
    <lineage>
        <taxon>Bacteria</taxon>
        <taxon>Bacillati</taxon>
        <taxon>Bacillota</taxon>
        <taxon>Clostridia</taxon>
        <taxon>Peptostreptococcales</taxon>
        <taxon>Anaerovoracaceae</taxon>
        <taxon>Hominibacterium</taxon>
    </lineage>
</organism>
<evidence type="ECO:0000259" key="1">
    <source>
        <dbReference type="SMART" id="SM00849"/>
    </source>
</evidence>
<dbReference type="PANTHER" id="PTHR42951">
    <property type="entry name" value="METALLO-BETA-LACTAMASE DOMAIN-CONTAINING"/>
    <property type="match status" value="1"/>
</dbReference>
<dbReference type="Gene3D" id="3.60.15.10">
    <property type="entry name" value="Ribonuclease Z/Hydroxyacylglutathione hydrolase-like"/>
    <property type="match status" value="1"/>
</dbReference>
<dbReference type="PANTHER" id="PTHR42951:SF14">
    <property type="entry name" value="METALLO-BETA-LACTAMASE SUPERFAMILY PROTEIN"/>
    <property type="match status" value="1"/>
</dbReference>
<proteinExistence type="predicted"/>
<dbReference type="RefSeq" id="WP_253020033.1">
    <property type="nucleotide sequence ID" value="NZ_JAOSHN010000003.1"/>
</dbReference>
<feature type="domain" description="Metallo-beta-lactamase" evidence="1">
    <location>
        <begin position="17"/>
        <end position="203"/>
    </location>
</feature>
<protein>
    <submittedName>
        <fullName evidence="2">MBL fold metallo-hydrolase</fullName>
    </submittedName>
</protein>
<dbReference type="InterPro" id="IPR036866">
    <property type="entry name" value="RibonucZ/Hydroxyglut_hydro"/>
</dbReference>
<evidence type="ECO:0000313" key="3">
    <source>
        <dbReference type="Proteomes" id="UP001065549"/>
    </source>
</evidence>